<reference evidence="2" key="1">
    <citation type="journal article" date="2018" name="BMC Genomics">
        <title>Genomic insights into host adaptation between the wheat stripe rust pathogen (Puccinia striiformis f. sp. tritici) and the barley stripe rust pathogen (Puccinia striiformis f. sp. hordei).</title>
        <authorList>
            <person name="Xia C."/>
            <person name="Wang M."/>
            <person name="Yin C."/>
            <person name="Cornejo O.E."/>
            <person name="Hulbert S.H."/>
            <person name="Chen X."/>
        </authorList>
    </citation>
    <scope>NUCLEOTIDE SEQUENCE [LARGE SCALE GENOMIC DNA]</scope>
    <source>
        <strain evidence="2">93-210</strain>
    </source>
</reference>
<proteinExistence type="predicted"/>
<evidence type="ECO:0000313" key="1">
    <source>
        <dbReference type="EMBL" id="KAI7942192.1"/>
    </source>
</evidence>
<evidence type="ECO:0000313" key="2">
    <source>
        <dbReference type="Proteomes" id="UP001060170"/>
    </source>
</evidence>
<keyword evidence="2" id="KW-1185">Reference proteome</keyword>
<dbReference type="EMBL" id="CM045876">
    <property type="protein sequence ID" value="KAI7942192.1"/>
    <property type="molecule type" value="Genomic_DNA"/>
</dbReference>
<name>A0ACC0DZQ7_9BASI</name>
<comment type="caution">
    <text evidence="1">The sequence shown here is derived from an EMBL/GenBank/DDBJ whole genome shotgun (WGS) entry which is preliminary data.</text>
</comment>
<protein>
    <submittedName>
        <fullName evidence="1">Uncharacterized protein</fullName>
    </submittedName>
</protein>
<reference evidence="2" key="2">
    <citation type="journal article" date="2018" name="Mol. Plant Microbe Interact.">
        <title>Genome sequence resources for the wheat stripe rust pathogen (Puccinia striiformis f. sp. tritici) and the barley stripe rust pathogen (Puccinia striiformis f. sp. hordei).</title>
        <authorList>
            <person name="Xia C."/>
            <person name="Wang M."/>
            <person name="Yin C."/>
            <person name="Cornejo O.E."/>
            <person name="Hulbert S.H."/>
            <person name="Chen X."/>
        </authorList>
    </citation>
    <scope>NUCLEOTIDE SEQUENCE [LARGE SCALE GENOMIC DNA]</scope>
    <source>
        <strain evidence="2">93-210</strain>
    </source>
</reference>
<dbReference type="Proteomes" id="UP001060170">
    <property type="component" value="Chromosome 12"/>
</dbReference>
<organism evidence="1 2">
    <name type="scientific">Puccinia striiformis f. sp. tritici</name>
    <dbReference type="NCBI Taxonomy" id="168172"/>
    <lineage>
        <taxon>Eukaryota</taxon>
        <taxon>Fungi</taxon>
        <taxon>Dikarya</taxon>
        <taxon>Basidiomycota</taxon>
        <taxon>Pucciniomycotina</taxon>
        <taxon>Pucciniomycetes</taxon>
        <taxon>Pucciniales</taxon>
        <taxon>Pucciniaceae</taxon>
        <taxon>Puccinia</taxon>
    </lineage>
</organism>
<gene>
    <name evidence="1" type="ORF">MJO28_012219</name>
</gene>
<reference evidence="1 2" key="3">
    <citation type="journal article" date="2022" name="Microbiol. Spectr.">
        <title>Folding features and dynamics of 3D genome architecture in plant fungal pathogens.</title>
        <authorList>
            <person name="Xia C."/>
        </authorList>
    </citation>
    <scope>NUCLEOTIDE SEQUENCE [LARGE SCALE GENOMIC DNA]</scope>
    <source>
        <strain evidence="1 2">93-210</strain>
    </source>
</reference>
<sequence>MSWGPQKSCGSLPLKHLNRRDLASTSSGRPAFLDPNRLERLTHRKVPSHKSPDNLSREQNQASS</sequence>
<accession>A0ACC0DZQ7</accession>